<evidence type="ECO:0000256" key="1">
    <source>
        <dbReference type="SAM" id="MobiDB-lite"/>
    </source>
</evidence>
<reference evidence="3 4" key="1">
    <citation type="journal article" date="2014" name="Int. J. Syst. Evol. Microbiol.">
        <title>Complete genome sequence of Corynebacterium casei LMG S-19264T (=DSM 44701T), isolated from a smear-ripened cheese.</title>
        <authorList>
            <consortium name="US DOE Joint Genome Institute (JGI-PGF)"/>
            <person name="Walter F."/>
            <person name="Albersmeier A."/>
            <person name="Kalinowski J."/>
            <person name="Ruckert C."/>
        </authorList>
    </citation>
    <scope>NUCLEOTIDE SEQUENCE [LARGE SCALE GENOMIC DNA]</scope>
    <source>
        <strain evidence="3 4">CGMCC 1.9161</strain>
    </source>
</reference>
<dbReference type="AlphaFoldDB" id="A0A917Q7J2"/>
<dbReference type="Pfam" id="PF10135">
    <property type="entry name" value="Rod-binding"/>
    <property type="match status" value="1"/>
</dbReference>
<feature type="domain" description="Flagellar protein FlgJ N-terminal" evidence="2">
    <location>
        <begin position="124"/>
        <end position="164"/>
    </location>
</feature>
<dbReference type="RefSeq" id="WP_188912404.1">
    <property type="nucleotide sequence ID" value="NZ_BMMF01000005.1"/>
</dbReference>
<accession>A0A917Q7J2</accession>
<evidence type="ECO:0000313" key="3">
    <source>
        <dbReference type="EMBL" id="GGK33748.1"/>
    </source>
</evidence>
<organism evidence="3 4">
    <name type="scientific">Salinarimonas ramus</name>
    <dbReference type="NCBI Taxonomy" id="690164"/>
    <lineage>
        <taxon>Bacteria</taxon>
        <taxon>Pseudomonadati</taxon>
        <taxon>Pseudomonadota</taxon>
        <taxon>Alphaproteobacteria</taxon>
        <taxon>Hyphomicrobiales</taxon>
        <taxon>Salinarimonadaceae</taxon>
        <taxon>Salinarimonas</taxon>
    </lineage>
</organism>
<comment type="caution">
    <text evidence="3">The sequence shown here is derived from an EMBL/GenBank/DDBJ whole genome shotgun (WGS) entry which is preliminary data.</text>
</comment>
<evidence type="ECO:0000313" key="4">
    <source>
        <dbReference type="Proteomes" id="UP000600449"/>
    </source>
</evidence>
<dbReference type="InterPro" id="IPR019301">
    <property type="entry name" value="Flagellar_prot_FlgJ_N"/>
</dbReference>
<sequence>MTIQPPSDIILEVARAADPTALAAATERLRDIAAARGRTGDGFETMVAEAARPPAPPPVPMPPPSPERLQQTLAALAPPTQSARIGAGPDLASGSTRSATGAAETPAQAFEATFLRQVVETLMPQEASVFGEGTAGSVWRGFLAEEIGAELARAGGVGIARAVAAAHPELDQVNAAKATLWPEHATASAALPASDAPYFTGFYRT</sequence>
<protein>
    <recommendedName>
        <fullName evidence="2">Flagellar protein FlgJ N-terminal domain-containing protein</fullName>
    </recommendedName>
</protein>
<gene>
    <name evidence="3" type="ORF">GCM10011322_20520</name>
</gene>
<dbReference type="Proteomes" id="UP000600449">
    <property type="component" value="Unassembled WGS sequence"/>
</dbReference>
<dbReference type="EMBL" id="BMMF01000005">
    <property type="protein sequence ID" value="GGK33748.1"/>
    <property type="molecule type" value="Genomic_DNA"/>
</dbReference>
<evidence type="ECO:0000259" key="2">
    <source>
        <dbReference type="Pfam" id="PF10135"/>
    </source>
</evidence>
<keyword evidence="4" id="KW-1185">Reference proteome</keyword>
<feature type="compositionally biased region" description="Low complexity" evidence="1">
    <location>
        <begin position="92"/>
        <end position="103"/>
    </location>
</feature>
<name>A0A917Q7J2_9HYPH</name>
<proteinExistence type="predicted"/>
<feature type="region of interest" description="Disordered" evidence="1">
    <location>
        <begin position="81"/>
        <end position="104"/>
    </location>
</feature>